<dbReference type="PROSITE" id="PS50885">
    <property type="entry name" value="HAMP"/>
    <property type="match status" value="1"/>
</dbReference>
<comment type="subcellular location">
    <subcellularLocation>
        <location evidence="1">Cell membrane</location>
        <topology evidence="1">Multi-pass membrane protein</topology>
    </subcellularLocation>
</comment>
<dbReference type="SMART" id="SM00283">
    <property type="entry name" value="MA"/>
    <property type="match status" value="1"/>
</dbReference>
<comment type="similarity">
    <text evidence="9">Belongs to the methyl-accepting chemotaxis (MCP) protein family.</text>
</comment>
<dbReference type="SUPFAM" id="SSF58104">
    <property type="entry name" value="Methyl-accepting chemotaxis protein (MCP) signaling domain"/>
    <property type="match status" value="1"/>
</dbReference>
<evidence type="ECO:0000256" key="8">
    <source>
        <dbReference type="ARBA" id="ARBA00023224"/>
    </source>
</evidence>
<dbReference type="Pfam" id="PF00015">
    <property type="entry name" value="MCPsignal"/>
    <property type="match status" value="1"/>
</dbReference>
<evidence type="ECO:0000256" key="5">
    <source>
        <dbReference type="ARBA" id="ARBA00022692"/>
    </source>
</evidence>
<keyword evidence="6 11" id="KW-1133">Transmembrane helix</keyword>
<gene>
    <name evidence="14" type="ORF">ACFSUN_10540</name>
</gene>
<evidence type="ECO:0000313" key="15">
    <source>
        <dbReference type="Proteomes" id="UP001597451"/>
    </source>
</evidence>
<dbReference type="Gene3D" id="1.10.8.500">
    <property type="entry name" value="HAMP domain in histidine kinase"/>
    <property type="match status" value="1"/>
</dbReference>
<proteinExistence type="inferred from homology"/>
<evidence type="ECO:0000313" key="14">
    <source>
        <dbReference type="EMBL" id="MFD2629215.1"/>
    </source>
</evidence>
<dbReference type="Pfam" id="PF00672">
    <property type="entry name" value="HAMP"/>
    <property type="match status" value="1"/>
</dbReference>
<protein>
    <submittedName>
        <fullName evidence="14">Methyl-accepting chemotaxis protein</fullName>
    </submittedName>
</protein>
<evidence type="ECO:0000259" key="13">
    <source>
        <dbReference type="PROSITE" id="PS50885"/>
    </source>
</evidence>
<dbReference type="InterPro" id="IPR029151">
    <property type="entry name" value="Sensor-like_sf"/>
</dbReference>
<keyword evidence="3" id="KW-0488">Methylation</keyword>
<sequence>MKKFKLKNFKFSLRNKLLLSFMLILLVPSCIIAYTSYISAKENTDKRMLETAQESVQMVDNTISQLLQAQIENVDFLSNAISAKAVIDGDVDQLKVLLDQIQDSKVDVEQTYVGTVQGDFIKSPDTFKNSADYDPRERPWYKQAMENQGEVIVTDPYMSNSTQVMVVTIAKTTADGQGVIGTNLKLDQLSTMVNQVNIGNEGYVFLLDGNSHYITHPSNEPGAEATESFMKDLHVSNEGKFDYKFDGDKKKLAFTTNDTTGWKIAGTMYQSEVEDAVKPIFHTTLIVIAIALAIGIVVVLFVIRSIVRPVNKLVEAADLMSRGDLTVDVTNDSNDEIGQLAKAFNRMRKHLNEVIVQVRDKANNLAASSEQLNASSQQNSVATEQITNSIQEVAAGVEDQSSKIDSSSRMAQQMSGSIQQIASSSNEVSTTAADATAVVSAGNKAIETTVGQMEFIKQTVHDLSGNIEGLGNKTREISKIVDVITNIAEQTNLLALNAAIEAARAGEHGKGFAVVADEVRKLAEQSSQSSEQIKDMIQSIQQESVEAVKAMETGTTEVDRGIEVVSQAGQSFTDITSFVNTVTSQIQQVASKIQEISSGTEQFVETFDTIAGISETTSGAAQNVSASTEEQLASMEEITDSANSLSVMAEELQEVVEQFRL</sequence>
<dbReference type="InterPro" id="IPR033479">
    <property type="entry name" value="dCache_1"/>
</dbReference>
<keyword evidence="15" id="KW-1185">Reference proteome</keyword>
<dbReference type="InterPro" id="IPR004090">
    <property type="entry name" value="Chemotax_Me-accpt_rcpt"/>
</dbReference>
<dbReference type="PANTHER" id="PTHR32089">
    <property type="entry name" value="METHYL-ACCEPTING CHEMOTAXIS PROTEIN MCPB"/>
    <property type="match status" value="1"/>
</dbReference>
<keyword evidence="8 10" id="KW-0807">Transducer</keyword>
<evidence type="ECO:0000256" key="1">
    <source>
        <dbReference type="ARBA" id="ARBA00004651"/>
    </source>
</evidence>
<dbReference type="PROSITE" id="PS50111">
    <property type="entry name" value="CHEMOTAXIS_TRANSDUC_2"/>
    <property type="match status" value="1"/>
</dbReference>
<keyword evidence="2" id="KW-1003">Cell membrane</keyword>
<organism evidence="14 15">
    <name type="scientific">Oceanobacillus kapialis</name>
    <dbReference type="NCBI Taxonomy" id="481353"/>
    <lineage>
        <taxon>Bacteria</taxon>
        <taxon>Bacillati</taxon>
        <taxon>Bacillota</taxon>
        <taxon>Bacilli</taxon>
        <taxon>Bacillales</taxon>
        <taxon>Bacillaceae</taxon>
        <taxon>Oceanobacillus</taxon>
    </lineage>
</organism>
<evidence type="ECO:0000256" key="6">
    <source>
        <dbReference type="ARBA" id="ARBA00022989"/>
    </source>
</evidence>
<dbReference type="EMBL" id="JBHUMX010000035">
    <property type="protein sequence ID" value="MFD2629215.1"/>
    <property type="molecule type" value="Genomic_DNA"/>
</dbReference>
<evidence type="ECO:0000256" key="11">
    <source>
        <dbReference type="SAM" id="Phobius"/>
    </source>
</evidence>
<feature type="transmembrane region" description="Helical" evidence="11">
    <location>
        <begin position="280"/>
        <end position="303"/>
    </location>
</feature>
<dbReference type="PRINTS" id="PR00260">
    <property type="entry name" value="CHEMTRNSDUCR"/>
</dbReference>
<evidence type="ECO:0000256" key="2">
    <source>
        <dbReference type="ARBA" id="ARBA00022475"/>
    </source>
</evidence>
<comment type="caution">
    <text evidence="14">The sequence shown here is derived from an EMBL/GenBank/DDBJ whole genome shotgun (WGS) entry which is preliminary data.</text>
</comment>
<dbReference type="SMART" id="SM00304">
    <property type="entry name" value="HAMP"/>
    <property type="match status" value="1"/>
</dbReference>
<dbReference type="RefSeq" id="WP_379561985.1">
    <property type="nucleotide sequence ID" value="NZ_JBHUMX010000035.1"/>
</dbReference>
<evidence type="ECO:0000259" key="12">
    <source>
        <dbReference type="PROSITE" id="PS50111"/>
    </source>
</evidence>
<evidence type="ECO:0000256" key="4">
    <source>
        <dbReference type="ARBA" id="ARBA00022500"/>
    </source>
</evidence>
<evidence type="ECO:0000256" key="9">
    <source>
        <dbReference type="ARBA" id="ARBA00029447"/>
    </source>
</evidence>
<feature type="domain" description="Methyl-accepting transducer" evidence="12">
    <location>
        <begin position="375"/>
        <end position="611"/>
    </location>
</feature>
<dbReference type="CDD" id="cd06225">
    <property type="entry name" value="HAMP"/>
    <property type="match status" value="1"/>
</dbReference>
<evidence type="ECO:0000256" key="10">
    <source>
        <dbReference type="PROSITE-ProRule" id="PRU00284"/>
    </source>
</evidence>
<dbReference type="Gene3D" id="3.30.450.20">
    <property type="entry name" value="PAS domain"/>
    <property type="match status" value="2"/>
</dbReference>
<accession>A0ABW5Q108</accession>
<evidence type="ECO:0000256" key="7">
    <source>
        <dbReference type="ARBA" id="ARBA00023136"/>
    </source>
</evidence>
<dbReference type="CDD" id="cd18773">
    <property type="entry name" value="PDC1_HK_sensor"/>
    <property type="match status" value="1"/>
</dbReference>
<dbReference type="Gene3D" id="1.10.287.950">
    <property type="entry name" value="Methyl-accepting chemotaxis protein"/>
    <property type="match status" value="1"/>
</dbReference>
<name>A0ABW5Q108_9BACI</name>
<dbReference type="PANTHER" id="PTHR32089:SF114">
    <property type="entry name" value="METHYL-ACCEPTING CHEMOTAXIS PROTEIN MCPB"/>
    <property type="match status" value="1"/>
</dbReference>
<dbReference type="InterPro" id="IPR003660">
    <property type="entry name" value="HAMP_dom"/>
</dbReference>
<dbReference type="CDD" id="cd12912">
    <property type="entry name" value="PDC2_MCP_like"/>
    <property type="match status" value="1"/>
</dbReference>
<reference evidence="15" key="1">
    <citation type="journal article" date="2019" name="Int. J. Syst. Evol. Microbiol.">
        <title>The Global Catalogue of Microorganisms (GCM) 10K type strain sequencing project: providing services to taxonomists for standard genome sequencing and annotation.</title>
        <authorList>
            <consortium name="The Broad Institute Genomics Platform"/>
            <consortium name="The Broad Institute Genome Sequencing Center for Infectious Disease"/>
            <person name="Wu L."/>
            <person name="Ma J."/>
        </authorList>
    </citation>
    <scope>NUCLEOTIDE SEQUENCE [LARGE SCALE GENOMIC DNA]</scope>
    <source>
        <strain evidence="15">TISTR 1858</strain>
    </source>
</reference>
<keyword evidence="4" id="KW-0145">Chemotaxis</keyword>
<evidence type="ECO:0000256" key="3">
    <source>
        <dbReference type="ARBA" id="ARBA00022481"/>
    </source>
</evidence>
<dbReference type="Pfam" id="PF02743">
    <property type="entry name" value="dCache_1"/>
    <property type="match status" value="1"/>
</dbReference>
<keyword evidence="7 11" id="KW-0472">Membrane</keyword>
<dbReference type="Proteomes" id="UP001597451">
    <property type="component" value="Unassembled WGS sequence"/>
</dbReference>
<feature type="domain" description="HAMP" evidence="13">
    <location>
        <begin position="304"/>
        <end position="356"/>
    </location>
</feature>
<keyword evidence="5 11" id="KW-0812">Transmembrane</keyword>
<dbReference type="CDD" id="cd11386">
    <property type="entry name" value="MCP_signal"/>
    <property type="match status" value="1"/>
</dbReference>
<dbReference type="SUPFAM" id="SSF103190">
    <property type="entry name" value="Sensory domain-like"/>
    <property type="match status" value="1"/>
</dbReference>
<dbReference type="InterPro" id="IPR004089">
    <property type="entry name" value="MCPsignal_dom"/>
</dbReference>